<dbReference type="EMBL" id="LN729858">
    <property type="protein sequence ID" value="CEP13522.1"/>
    <property type="molecule type" value="Genomic_DNA"/>
</dbReference>
<dbReference type="OrthoDB" id="2283182at2759"/>
<keyword evidence="2" id="KW-1185">Reference proteome</keyword>
<reference evidence="1 2" key="1">
    <citation type="submission" date="2014-09" db="EMBL/GenBank/DDBJ databases">
        <authorList>
            <person name="Ellenberger Sabrina"/>
        </authorList>
    </citation>
    <scope>NUCLEOTIDE SEQUENCE [LARGE SCALE GENOMIC DNA]</scope>
    <source>
        <strain evidence="1 2">CBS 412.66</strain>
    </source>
</reference>
<sequence length="178" mass="20162">MKWLTQSLLTSRISFTERPGTDKISKVILKHPFVKNIITVAILDVDGDNYRVGDAEWPDGSRPDILYEPSDRSLKQSPIIVEVQRTVDASFMTRAVHCCIIAYRRYQVLPILMVFAPEQVSIPTENMRLSNVNGALSLNCEYWARKGYLIRLKNVSTLTSLTDPFTAVSNFNTSATDY</sequence>
<dbReference type="AlphaFoldDB" id="A0A0B7NDF7"/>
<evidence type="ECO:0000313" key="1">
    <source>
        <dbReference type="EMBL" id="CEP13522.1"/>
    </source>
</evidence>
<proteinExistence type="predicted"/>
<organism evidence="1 2">
    <name type="scientific">Parasitella parasitica</name>
    <dbReference type="NCBI Taxonomy" id="35722"/>
    <lineage>
        <taxon>Eukaryota</taxon>
        <taxon>Fungi</taxon>
        <taxon>Fungi incertae sedis</taxon>
        <taxon>Mucoromycota</taxon>
        <taxon>Mucoromycotina</taxon>
        <taxon>Mucoromycetes</taxon>
        <taxon>Mucorales</taxon>
        <taxon>Mucorineae</taxon>
        <taxon>Mucoraceae</taxon>
        <taxon>Parasitella</taxon>
    </lineage>
</organism>
<name>A0A0B7NDF7_9FUNG</name>
<protein>
    <submittedName>
        <fullName evidence="1">Uncharacterized protein</fullName>
    </submittedName>
</protein>
<dbReference type="Proteomes" id="UP000054107">
    <property type="component" value="Unassembled WGS sequence"/>
</dbReference>
<accession>A0A0B7NDF7</accession>
<gene>
    <name evidence="1" type="primary">PARPA_07606.1 scaffold 28606</name>
</gene>
<evidence type="ECO:0000313" key="2">
    <source>
        <dbReference type="Proteomes" id="UP000054107"/>
    </source>
</evidence>